<dbReference type="EMBL" id="CP049140">
    <property type="protein sequence ID" value="QIE87871.1"/>
    <property type="molecule type" value="Genomic_DNA"/>
</dbReference>
<feature type="chain" id="PRO_5026077571" evidence="1">
    <location>
        <begin position="25"/>
        <end position="341"/>
    </location>
</feature>
<feature type="domain" description="AB hydrolase-1" evidence="2">
    <location>
        <begin position="84"/>
        <end position="291"/>
    </location>
</feature>
<dbReference type="Pfam" id="PF12697">
    <property type="entry name" value="Abhydrolase_6"/>
    <property type="match status" value="1"/>
</dbReference>
<dbReference type="AlphaFoldDB" id="A0A6G6J063"/>
<evidence type="ECO:0000256" key="1">
    <source>
        <dbReference type="SAM" id="SignalP"/>
    </source>
</evidence>
<protein>
    <submittedName>
        <fullName evidence="3">Alpha/beta fold hydrolase</fullName>
    </submittedName>
</protein>
<reference evidence="3 4" key="1">
    <citation type="submission" date="2020-02" db="EMBL/GenBank/DDBJ databases">
        <title>Integrative conjugative elements (ICEs) and plasmids drive adaptation of Pseudomonas nitroreducens strain HBP1 to wastewater environment.</title>
        <authorList>
            <person name="Sentchilo V."/>
            <person name="Carraro N."/>
            <person name="Bertelli C."/>
            <person name="van der Meer J.R."/>
        </authorList>
    </citation>
    <scope>NUCLEOTIDE SEQUENCE [LARGE SCALE GENOMIC DNA]</scope>
    <source>
        <strain evidence="3 4">HBP1</strain>
    </source>
</reference>
<dbReference type="GO" id="GO:0016787">
    <property type="term" value="F:hydrolase activity"/>
    <property type="evidence" value="ECO:0007669"/>
    <property type="project" value="UniProtKB-KW"/>
</dbReference>
<dbReference type="GeneID" id="300410434"/>
<evidence type="ECO:0000259" key="2">
    <source>
        <dbReference type="Pfam" id="PF12697"/>
    </source>
</evidence>
<sequence length="341" mass="37077">MARRLLWVLLLVTFGTAVSTSSWASSGWGVGFHRLQVSDPLDQQPMKAIAFYPTRAAEQPLHLGNFILDVAYEGKTANGRFPLLVMSHGNYGTPLAHRDLIEALVRKGFVVVTLLHPGDNLHDHSRLGALSNLYGRPLQVSETISAALLDPQIAAIVDPRKVGVIGYSAGGETALILAGAQPRLERLIKYCQQRPDDRDACSEKGEVRADRSDLVPMADPRVGALLLLAPLSLMYGAHELEDVQVPVLLYTGNDDHILDWKKNAAALARKLPQQADLRVLDGAGHFVFMSPCSEEEKEATPDLCTDTQGLDRQAIHRDLAASAAEFFDVSLGSATMQTSGR</sequence>
<dbReference type="InterPro" id="IPR016986">
    <property type="entry name" value="UCP031982_abhydr"/>
</dbReference>
<name>A0A6G6J063_PSENT</name>
<keyword evidence="3" id="KW-0378">Hydrolase</keyword>
<evidence type="ECO:0000313" key="4">
    <source>
        <dbReference type="Proteomes" id="UP000501063"/>
    </source>
</evidence>
<dbReference type="InterPro" id="IPR029058">
    <property type="entry name" value="AB_hydrolase_fold"/>
</dbReference>
<dbReference type="Gene3D" id="3.40.50.1820">
    <property type="entry name" value="alpha/beta hydrolase"/>
    <property type="match status" value="1"/>
</dbReference>
<keyword evidence="1" id="KW-0732">Signal</keyword>
<organism evidence="3 4">
    <name type="scientific">Pseudomonas nitroreducens</name>
    <dbReference type="NCBI Taxonomy" id="46680"/>
    <lineage>
        <taxon>Bacteria</taxon>
        <taxon>Pseudomonadati</taxon>
        <taxon>Pseudomonadota</taxon>
        <taxon>Gammaproteobacteria</taxon>
        <taxon>Pseudomonadales</taxon>
        <taxon>Pseudomonadaceae</taxon>
        <taxon>Pseudomonas</taxon>
    </lineage>
</organism>
<dbReference type="Proteomes" id="UP000501063">
    <property type="component" value="Chromosome"/>
</dbReference>
<dbReference type="PANTHER" id="PTHR33428:SF14">
    <property type="entry name" value="CARBOXYLESTERASE TYPE B DOMAIN-CONTAINING PROTEIN"/>
    <property type="match status" value="1"/>
</dbReference>
<dbReference type="SUPFAM" id="SSF53474">
    <property type="entry name" value="alpha/beta-Hydrolases"/>
    <property type="match status" value="1"/>
</dbReference>
<accession>A0A6G6J063</accession>
<gene>
    <name evidence="3" type="ORF">G5B91_16970</name>
</gene>
<dbReference type="PANTHER" id="PTHR33428">
    <property type="entry name" value="CHLOROPHYLLASE-2, CHLOROPLASTIC"/>
    <property type="match status" value="1"/>
</dbReference>
<feature type="signal peptide" evidence="1">
    <location>
        <begin position="1"/>
        <end position="24"/>
    </location>
</feature>
<proteinExistence type="predicted"/>
<dbReference type="InterPro" id="IPR000073">
    <property type="entry name" value="AB_hydrolase_1"/>
</dbReference>
<dbReference type="KEGG" id="pnt:G5B91_16970"/>
<evidence type="ECO:0000313" key="3">
    <source>
        <dbReference type="EMBL" id="QIE87871.1"/>
    </source>
</evidence>
<dbReference type="PIRSF" id="PIRSF031982">
    <property type="entry name" value="UCP031982_abhydr"/>
    <property type="match status" value="1"/>
</dbReference>
<dbReference type="RefSeq" id="WP_024764473.1">
    <property type="nucleotide sequence ID" value="NZ_CP049140.1"/>
</dbReference>